<dbReference type="AlphaFoldDB" id="B6G8H7"/>
<sequence>MHATPCLVQREHWLPFHISPNSAWPRKRRGHGAYLGKNCNGFRPYMGCQ</sequence>
<organism evidence="1 2">
    <name type="scientific">Collinsella stercoris DSM 13279</name>
    <dbReference type="NCBI Taxonomy" id="445975"/>
    <lineage>
        <taxon>Bacteria</taxon>
        <taxon>Bacillati</taxon>
        <taxon>Actinomycetota</taxon>
        <taxon>Coriobacteriia</taxon>
        <taxon>Coriobacteriales</taxon>
        <taxon>Coriobacteriaceae</taxon>
        <taxon>Collinsella</taxon>
    </lineage>
</organism>
<reference evidence="1 2" key="1">
    <citation type="submission" date="2008-10" db="EMBL/GenBank/DDBJ databases">
        <title>Draft genome sequence of Collinsella stercoris (DSM 13279).</title>
        <authorList>
            <person name="Sudarsanam P."/>
            <person name="Ley R."/>
            <person name="Guruge J."/>
            <person name="Turnbaugh P.J."/>
            <person name="Mahowald M."/>
            <person name="Liep D."/>
            <person name="Gordon J."/>
        </authorList>
    </citation>
    <scope>NUCLEOTIDE SEQUENCE [LARGE SCALE GENOMIC DNA]</scope>
    <source>
        <strain evidence="1 2">DSM 13279</strain>
    </source>
</reference>
<accession>B6G8H7</accession>
<reference evidence="1 2" key="2">
    <citation type="submission" date="2008-10" db="EMBL/GenBank/DDBJ databases">
        <authorList>
            <person name="Fulton L."/>
            <person name="Clifton S."/>
            <person name="Fulton B."/>
            <person name="Xu J."/>
            <person name="Minx P."/>
            <person name="Pepin K.H."/>
            <person name="Johnson M."/>
            <person name="Thiruvilangam P."/>
            <person name="Bhonagiri V."/>
            <person name="Nash W.E."/>
            <person name="Mardis E.R."/>
            <person name="Wilson R.K."/>
        </authorList>
    </citation>
    <scope>NUCLEOTIDE SEQUENCE [LARGE SCALE GENOMIC DNA]</scope>
    <source>
        <strain evidence="1 2">DSM 13279</strain>
    </source>
</reference>
<proteinExistence type="predicted"/>
<gene>
    <name evidence="1" type="ORF">COLSTE_00369</name>
</gene>
<dbReference type="Proteomes" id="UP000003560">
    <property type="component" value="Unassembled WGS sequence"/>
</dbReference>
<keyword evidence="2" id="KW-1185">Reference proteome</keyword>
<dbReference type="EMBL" id="ABXJ01000019">
    <property type="protein sequence ID" value="EEA91420.1"/>
    <property type="molecule type" value="Genomic_DNA"/>
</dbReference>
<dbReference type="HOGENOM" id="CLU_3134489_0_0_11"/>
<name>B6G8H7_9ACTN</name>
<comment type="caution">
    <text evidence="1">The sequence shown here is derived from an EMBL/GenBank/DDBJ whole genome shotgun (WGS) entry which is preliminary data.</text>
</comment>
<evidence type="ECO:0000313" key="2">
    <source>
        <dbReference type="Proteomes" id="UP000003560"/>
    </source>
</evidence>
<evidence type="ECO:0000313" key="1">
    <source>
        <dbReference type="EMBL" id="EEA91420.1"/>
    </source>
</evidence>
<protein>
    <submittedName>
        <fullName evidence="1">Uncharacterized protein</fullName>
    </submittedName>
</protein>